<protein>
    <submittedName>
        <fullName evidence="1">Unannotated protein</fullName>
    </submittedName>
</protein>
<dbReference type="EMBL" id="CAFBMX010000001">
    <property type="protein sequence ID" value="CAB4915268.1"/>
    <property type="molecule type" value="Genomic_DNA"/>
</dbReference>
<name>A0A6J7H810_9ZZZZ</name>
<accession>A0A6J7H810</accession>
<evidence type="ECO:0000313" key="1">
    <source>
        <dbReference type="EMBL" id="CAB4915268.1"/>
    </source>
</evidence>
<reference evidence="1" key="1">
    <citation type="submission" date="2020-05" db="EMBL/GenBank/DDBJ databases">
        <authorList>
            <person name="Chiriac C."/>
            <person name="Salcher M."/>
            <person name="Ghai R."/>
            <person name="Kavagutti S V."/>
        </authorList>
    </citation>
    <scope>NUCLEOTIDE SEQUENCE</scope>
</reference>
<sequence>MPPEPRLVPRFAAEPSQDAVPSGRWAERLQGEFLAACLHIDLGEVERLGEVGELLWHPDRTWHGRTFLPATASTESGLEVFGYVSYTLDEDGQPTGFHATADATSETAEANPDWSIDLCDEVVGSWRGETGATAAMTLVWGRPLLAGGALVTAELADLCVDQCELRSGRFTLLAPDDYRGDTLEVHLWDRSGTRLARESLYAEDTSDDA</sequence>
<dbReference type="AlphaFoldDB" id="A0A6J7H810"/>
<organism evidence="1">
    <name type="scientific">freshwater metagenome</name>
    <dbReference type="NCBI Taxonomy" id="449393"/>
    <lineage>
        <taxon>unclassified sequences</taxon>
        <taxon>metagenomes</taxon>
        <taxon>ecological metagenomes</taxon>
    </lineage>
</organism>
<proteinExistence type="predicted"/>
<gene>
    <name evidence="1" type="ORF">UFOPK3674_00195</name>
</gene>